<dbReference type="InterPro" id="IPR004176">
    <property type="entry name" value="Clp_R_N"/>
</dbReference>
<dbReference type="SMART" id="SM00382">
    <property type="entry name" value="AAA"/>
    <property type="match status" value="2"/>
</dbReference>
<dbReference type="PROSITE" id="PS51903">
    <property type="entry name" value="CLP_R"/>
    <property type="match status" value="1"/>
</dbReference>
<dbReference type="InterPro" id="IPR050130">
    <property type="entry name" value="ClpA_ClpB"/>
</dbReference>
<dbReference type="Pfam" id="PF07724">
    <property type="entry name" value="AAA_2"/>
    <property type="match status" value="1"/>
</dbReference>
<dbReference type="Pfam" id="PF10431">
    <property type="entry name" value="ClpB_D2-small"/>
    <property type="match status" value="1"/>
</dbReference>
<dbReference type="FunFam" id="3.40.50.300:FF:000025">
    <property type="entry name" value="ATP-dependent Clp protease subunit"/>
    <property type="match status" value="1"/>
</dbReference>
<dbReference type="InterPro" id="IPR018368">
    <property type="entry name" value="ClpA/B_CS1"/>
</dbReference>
<dbReference type="Pfam" id="PF17871">
    <property type="entry name" value="AAA_lid_9"/>
    <property type="match status" value="1"/>
</dbReference>
<keyword evidence="3 7" id="KW-0547">Nucleotide-binding</keyword>
<evidence type="ECO:0000256" key="8">
    <source>
        <dbReference type="SAM" id="Coils"/>
    </source>
</evidence>
<dbReference type="PANTHER" id="PTHR11638:SF18">
    <property type="entry name" value="HEAT SHOCK PROTEIN 104"/>
    <property type="match status" value="1"/>
</dbReference>
<keyword evidence="4 7" id="KW-0067">ATP-binding</keyword>
<keyword evidence="11" id="KW-1185">Reference proteome</keyword>
<dbReference type="Proteomes" id="UP001174909">
    <property type="component" value="Unassembled WGS sequence"/>
</dbReference>
<keyword evidence="8" id="KW-0175">Coiled coil</keyword>
<dbReference type="Gene3D" id="1.10.1780.10">
    <property type="entry name" value="Clp, N-terminal domain"/>
    <property type="match status" value="1"/>
</dbReference>
<dbReference type="FunFam" id="3.40.50.300:FF:000120">
    <property type="entry name" value="ATP-dependent chaperone ClpB"/>
    <property type="match status" value="1"/>
</dbReference>
<dbReference type="Gene3D" id="1.10.8.60">
    <property type="match status" value="1"/>
</dbReference>
<dbReference type="GO" id="GO:0005737">
    <property type="term" value="C:cytoplasm"/>
    <property type="evidence" value="ECO:0007669"/>
    <property type="project" value="InterPro"/>
</dbReference>
<dbReference type="GO" id="GO:0016887">
    <property type="term" value="F:ATP hydrolysis activity"/>
    <property type="evidence" value="ECO:0007669"/>
    <property type="project" value="InterPro"/>
</dbReference>
<dbReference type="PROSITE" id="PS00871">
    <property type="entry name" value="CLPAB_2"/>
    <property type="match status" value="1"/>
</dbReference>
<dbReference type="InterPro" id="IPR027417">
    <property type="entry name" value="P-loop_NTPase"/>
</dbReference>
<dbReference type="InterPro" id="IPR028299">
    <property type="entry name" value="ClpA/B_CS2"/>
</dbReference>
<proteinExistence type="inferred from homology"/>
<dbReference type="NCBIfam" id="TIGR03346">
    <property type="entry name" value="chaperone_ClpB"/>
    <property type="match status" value="1"/>
</dbReference>
<dbReference type="AlphaFoldDB" id="A0AA35S2X1"/>
<evidence type="ECO:0000256" key="4">
    <source>
        <dbReference type="ARBA" id="ARBA00022840"/>
    </source>
</evidence>
<dbReference type="GO" id="GO:0034605">
    <property type="term" value="P:cellular response to heat"/>
    <property type="evidence" value="ECO:0007669"/>
    <property type="project" value="TreeGrafter"/>
</dbReference>
<sequence>MSFPATERAGAALSRAASLAEGRKNPETTPEHLLAALLDDAPHGLALRLLRRLDVEPSALGRNLDAALAALPVQHHAAQGPPSASQGLAKVIHTASEEARKLGDEFLSVEHLLLALVSQESAASRALCAAGVDRKRLERAIKAVRGSARASSPNPESAYEPLQKYGRDLTALARADKLDPVIGRDDEIRRVMQILSRRTKNNPVLLGEPGVGKTAVAEGLALRIVKGDVPEGLRDRQVVALDMGALIAGAKFRGEFEERLKAVLEAVQDSDGTIILFIDELHTVVGAGKTDGAMDASNLLKPALARGDLHCIGATTLDEYRQYIEKDAALERRFQTVVVDEPSVSDTVTILRGLKERYEVHHGVRIQDGALLAAASLSSRYISGRFLPDKAIDLVDEAAARLRTEIDSLPTGLDEVERRLLSLQIEREALKKEKDAASRERFADLERRIADLEEEARALRTQWQGEKAQLLEVRKLRERMEEANLQMERAERKQDLGRAAELRYGTIEELKRELTAAETRLGGQEGRLLREEVDASDVASVVSRWTGIPVDRLLEGEREKLLRLGDLLHRRVIGQDEGVQAVADAVVRARAGVQDPNRPLGAFLFAGPTGVGKTELARALAAELFDDERAMVRLDMSEYTEKHSVSRLTGAPPGYVGFEEGGQLTEAVRRRPFAVVLLDEIEKAHPQVRTVLLQVLDDGRLTDSHGRLVNFRNTVLIMTSNVGSERVLALAEAGRGYDEMKREVISELRREFPPEFLNRVDETVVFQSLNREQIAAIVDLQLDRLRQRLSEQNLSLAVGEEALRVLAAEGYDPLYGARPVRRVIQHRVETPVARMIVGGVLPPGASVEVRSDAGGTIEVAARGVAEKAEPVPA</sequence>
<dbReference type="FunFam" id="3.40.50.300:FF:000010">
    <property type="entry name" value="Chaperone clpB 1, putative"/>
    <property type="match status" value="1"/>
</dbReference>
<evidence type="ECO:0000256" key="6">
    <source>
        <dbReference type="PROSITE-ProRule" id="PRU01251"/>
    </source>
</evidence>
<dbReference type="InterPro" id="IPR001270">
    <property type="entry name" value="ClpA/B"/>
</dbReference>
<dbReference type="PANTHER" id="PTHR11638">
    <property type="entry name" value="ATP-DEPENDENT CLP PROTEASE"/>
    <property type="match status" value="1"/>
</dbReference>
<evidence type="ECO:0000313" key="11">
    <source>
        <dbReference type="Proteomes" id="UP001174909"/>
    </source>
</evidence>
<evidence type="ECO:0000313" key="10">
    <source>
        <dbReference type="EMBL" id="CAI8022274.1"/>
    </source>
</evidence>
<dbReference type="EMBL" id="CASHTH010001945">
    <property type="protein sequence ID" value="CAI8022274.1"/>
    <property type="molecule type" value="Genomic_DNA"/>
</dbReference>
<dbReference type="InterPro" id="IPR003959">
    <property type="entry name" value="ATPase_AAA_core"/>
</dbReference>
<evidence type="ECO:0000256" key="1">
    <source>
        <dbReference type="ARBA" id="ARBA00008675"/>
    </source>
</evidence>
<dbReference type="SMART" id="SM01086">
    <property type="entry name" value="ClpB_D2-small"/>
    <property type="match status" value="1"/>
</dbReference>
<dbReference type="Pfam" id="PF02861">
    <property type="entry name" value="Clp_N"/>
    <property type="match status" value="1"/>
</dbReference>
<dbReference type="Pfam" id="PF00004">
    <property type="entry name" value="AAA"/>
    <property type="match status" value="1"/>
</dbReference>
<comment type="caution">
    <text evidence="10">The sequence shown here is derived from an EMBL/GenBank/DDBJ whole genome shotgun (WGS) entry which is preliminary data.</text>
</comment>
<name>A0AA35S2X1_GEOBA</name>
<evidence type="ECO:0000256" key="5">
    <source>
        <dbReference type="ARBA" id="ARBA00023186"/>
    </source>
</evidence>
<dbReference type="GO" id="GO:0005524">
    <property type="term" value="F:ATP binding"/>
    <property type="evidence" value="ECO:0007669"/>
    <property type="project" value="UniProtKB-KW"/>
</dbReference>
<accession>A0AA35S2X1</accession>
<dbReference type="GO" id="GO:0042026">
    <property type="term" value="P:protein refolding"/>
    <property type="evidence" value="ECO:0007669"/>
    <property type="project" value="InterPro"/>
</dbReference>
<dbReference type="SUPFAM" id="SSF52540">
    <property type="entry name" value="P-loop containing nucleoside triphosphate hydrolases"/>
    <property type="match status" value="2"/>
</dbReference>
<dbReference type="InterPro" id="IPR019489">
    <property type="entry name" value="Clp_ATPase_C"/>
</dbReference>
<dbReference type="InterPro" id="IPR041546">
    <property type="entry name" value="ClpA/ClpB_AAA_lid"/>
</dbReference>
<evidence type="ECO:0000256" key="2">
    <source>
        <dbReference type="ARBA" id="ARBA00022737"/>
    </source>
</evidence>
<feature type="coiled-coil region" evidence="8">
    <location>
        <begin position="413"/>
        <end position="527"/>
    </location>
</feature>
<dbReference type="PRINTS" id="PR00300">
    <property type="entry name" value="CLPPROTEASEA"/>
</dbReference>
<dbReference type="Gene3D" id="3.40.50.300">
    <property type="entry name" value="P-loop containing nucleotide triphosphate hydrolases"/>
    <property type="match status" value="3"/>
</dbReference>
<organism evidence="10 11">
    <name type="scientific">Geodia barretti</name>
    <name type="common">Barrett's horny sponge</name>
    <dbReference type="NCBI Taxonomy" id="519541"/>
    <lineage>
        <taxon>Eukaryota</taxon>
        <taxon>Metazoa</taxon>
        <taxon>Porifera</taxon>
        <taxon>Demospongiae</taxon>
        <taxon>Heteroscleromorpha</taxon>
        <taxon>Tetractinellida</taxon>
        <taxon>Astrophorina</taxon>
        <taxon>Geodiidae</taxon>
        <taxon>Geodia</taxon>
    </lineage>
</organism>
<evidence type="ECO:0000259" key="9">
    <source>
        <dbReference type="PROSITE" id="PS51903"/>
    </source>
</evidence>
<dbReference type="PROSITE" id="PS00870">
    <property type="entry name" value="CLPAB_1"/>
    <property type="match status" value="1"/>
</dbReference>
<feature type="domain" description="Clp R" evidence="9">
    <location>
        <begin position="1"/>
        <end position="147"/>
    </location>
</feature>
<comment type="similarity">
    <text evidence="1 7">Belongs to the ClpA/ClpB family.</text>
</comment>
<dbReference type="InterPro" id="IPR017730">
    <property type="entry name" value="Chaperonin_ClpB"/>
</dbReference>
<keyword evidence="5 7" id="KW-0143">Chaperone</keyword>
<evidence type="ECO:0000256" key="3">
    <source>
        <dbReference type="ARBA" id="ARBA00022741"/>
    </source>
</evidence>
<dbReference type="SUPFAM" id="SSF81923">
    <property type="entry name" value="Double Clp-N motif"/>
    <property type="match status" value="1"/>
</dbReference>
<dbReference type="CDD" id="cd00009">
    <property type="entry name" value="AAA"/>
    <property type="match status" value="1"/>
</dbReference>
<dbReference type="InterPro" id="IPR003593">
    <property type="entry name" value="AAA+_ATPase"/>
</dbReference>
<gene>
    <name evidence="10" type="ORF">GBAR_LOCUS13098</name>
</gene>
<reference evidence="10" key="1">
    <citation type="submission" date="2023-03" db="EMBL/GenBank/DDBJ databases">
        <authorList>
            <person name="Steffen K."/>
            <person name="Cardenas P."/>
        </authorList>
    </citation>
    <scope>NUCLEOTIDE SEQUENCE</scope>
</reference>
<dbReference type="CDD" id="cd19499">
    <property type="entry name" value="RecA-like_ClpB_Hsp104-like"/>
    <property type="match status" value="1"/>
</dbReference>
<protein>
    <submittedName>
        <fullName evidence="10">Chaperone protein ClpB 1</fullName>
    </submittedName>
</protein>
<evidence type="ECO:0000256" key="7">
    <source>
        <dbReference type="RuleBase" id="RU004432"/>
    </source>
</evidence>
<dbReference type="InterPro" id="IPR036628">
    <property type="entry name" value="Clp_N_dom_sf"/>
</dbReference>
<keyword evidence="2 6" id="KW-0677">Repeat</keyword>